<dbReference type="PROSITE" id="PS00690">
    <property type="entry name" value="DEAH_ATP_HELICASE"/>
    <property type="match status" value="1"/>
</dbReference>
<dbReference type="GO" id="GO:0071826">
    <property type="term" value="P:protein-RNA complex organization"/>
    <property type="evidence" value="ECO:0007669"/>
    <property type="project" value="UniProtKB-ARBA"/>
</dbReference>
<evidence type="ECO:0000256" key="10">
    <source>
        <dbReference type="ARBA" id="ARBA00022840"/>
    </source>
</evidence>
<proteinExistence type="inferred from homology"/>
<dbReference type="PANTHER" id="PTHR18934:SF83">
    <property type="entry name" value="PRE-MRNA-SPLICING FACTOR ATP-DEPENDENT RNA HELICASE DHX16"/>
    <property type="match status" value="1"/>
</dbReference>
<dbReference type="GO" id="GO:0071006">
    <property type="term" value="C:U2-type catalytic step 1 spliceosome"/>
    <property type="evidence" value="ECO:0007669"/>
    <property type="project" value="UniProtKB-ARBA"/>
</dbReference>
<keyword evidence="15" id="KW-0175">Coiled coil</keyword>
<evidence type="ECO:0000256" key="7">
    <source>
        <dbReference type="ARBA" id="ARBA00022741"/>
    </source>
</evidence>
<dbReference type="SMART" id="SM00487">
    <property type="entry name" value="DEXDc"/>
    <property type="match status" value="1"/>
</dbReference>
<evidence type="ECO:0000256" key="12">
    <source>
        <dbReference type="ARBA" id="ARBA00023242"/>
    </source>
</evidence>
<dbReference type="InterPro" id="IPR002483">
    <property type="entry name" value="PWI_dom"/>
</dbReference>
<evidence type="ECO:0000256" key="2">
    <source>
        <dbReference type="ARBA" id="ARBA00005544"/>
    </source>
</evidence>
<evidence type="ECO:0000256" key="4">
    <source>
        <dbReference type="ARBA" id="ARBA00014280"/>
    </source>
</evidence>
<evidence type="ECO:0000256" key="15">
    <source>
        <dbReference type="SAM" id="Coils"/>
    </source>
</evidence>
<dbReference type="Pfam" id="PF00270">
    <property type="entry name" value="DEAD"/>
    <property type="match status" value="1"/>
</dbReference>
<evidence type="ECO:0000256" key="8">
    <source>
        <dbReference type="ARBA" id="ARBA00022801"/>
    </source>
</evidence>
<reference evidence="19" key="1">
    <citation type="submission" date="2014-03" db="EMBL/GenBank/DDBJ databases">
        <authorList>
            <person name="Casaregola S."/>
        </authorList>
    </citation>
    <scope>NUCLEOTIDE SEQUENCE [LARGE SCALE GENOMIC DNA]</scope>
    <source>
        <strain evidence="19">CLIB 918</strain>
    </source>
</reference>
<keyword evidence="5" id="KW-0507">mRNA processing</keyword>
<dbReference type="CDD" id="cd18791">
    <property type="entry name" value="SF2_C_RHA"/>
    <property type="match status" value="1"/>
</dbReference>
<dbReference type="EMBL" id="CCBN010000017">
    <property type="protein sequence ID" value="CDO56941.1"/>
    <property type="molecule type" value="Genomic_DNA"/>
</dbReference>
<dbReference type="FunFam" id="3.40.50.300:FF:000726">
    <property type="entry name" value="Pre-mRNA-splicing factor ATP-dependent RNA helicase"/>
    <property type="match status" value="1"/>
</dbReference>
<feature type="compositionally biased region" description="Polar residues" evidence="16">
    <location>
        <begin position="156"/>
        <end position="166"/>
    </location>
</feature>
<keyword evidence="6" id="KW-0747">Spliceosome</keyword>
<dbReference type="Pfam" id="PF01480">
    <property type="entry name" value="PWI"/>
    <property type="match status" value="1"/>
</dbReference>
<dbReference type="GO" id="GO:0003723">
    <property type="term" value="F:RNA binding"/>
    <property type="evidence" value="ECO:0007669"/>
    <property type="project" value="TreeGrafter"/>
</dbReference>
<keyword evidence="12" id="KW-0539">Nucleus</keyword>
<dbReference type="PROSITE" id="PS51192">
    <property type="entry name" value="HELICASE_ATP_BIND_1"/>
    <property type="match status" value="1"/>
</dbReference>
<dbReference type="InterPro" id="IPR007502">
    <property type="entry name" value="Helicase-assoc_dom"/>
</dbReference>
<keyword evidence="11" id="KW-0508">mRNA splicing</keyword>
<evidence type="ECO:0000256" key="6">
    <source>
        <dbReference type="ARBA" id="ARBA00022728"/>
    </source>
</evidence>
<comment type="subcellular location">
    <subcellularLocation>
        <location evidence="1">Nucleus</location>
    </subcellularLocation>
</comment>
<dbReference type="InterPro" id="IPR011545">
    <property type="entry name" value="DEAD/DEAH_box_helicase_dom"/>
</dbReference>
<evidence type="ECO:0000259" key="17">
    <source>
        <dbReference type="PROSITE" id="PS51192"/>
    </source>
</evidence>
<evidence type="ECO:0000256" key="5">
    <source>
        <dbReference type="ARBA" id="ARBA00022664"/>
    </source>
</evidence>
<feature type="domain" description="Helicase ATP-binding" evidence="17">
    <location>
        <begin position="425"/>
        <end position="589"/>
    </location>
</feature>
<evidence type="ECO:0000256" key="9">
    <source>
        <dbReference type="ARBA" id="ARBA00022806"/>
    </source>
</evidence>
<keyword evidence="7" id="KW-0547">Nucleotide-binding</keyword>
<dbReference type="SMART" id="SM00490">
    <property type="entry name" value="HELICc"/>
    <property type="match status" value="1"/>
</dbReference>
<protein>
    <recommendedName>
        <fullName evidence="4">U1 small nuclear ribonucleoprotein component SNU71</fullName>
        <ecNumber evidence="3">3.6.4.13</ecNumber>
    </recommendedName>
</protein>
<dbReference type="InterPro" id="IPR001650">
    <property type="entry name" value="Helicase_C-like"/>
</dbReference>
<dbReference type="InterPro" id="IPR014001">
    <property type="entry name" value="Helicase_ATP-bd"/>
</dbReference>
<feature type="region of interest" description="Disordered" evidence="16">
    <location>
        <begin position="65"/>
        <end position="226"/>
    </location>
</feature>
<organism evidence="19 20">
    <name type="scientific">Geotrichum candidum</name>
    <name type="common">Oospora lactis</name>
    <name type="synonym">Dipodascus geotrichum</name>
    <dbReference type="NCBI Taxonomy" id="1173061"/>
    <lineage>
        <taxon>Eukaryota</taxon>
        <taxon>Fungi</taxon>
        <taxon>Dikarya</taxon>
        <taxon>Ascomycota</taxon>
        <taxon>Saccharomycotina</taxon>
        <taxon>Dipodascomycetes</taxon>
        <taxon>Dipodascales</taxon>
        <taxon>Dipodascaceae</taxon>
        <taxon>Geotrichum</taxon>
    </lineage>
</organism>
<dbReference type="InterPro" id="IPR002464">
    <property type="entry name" value="DNA/RNA_helicase_DEAH_CS"/>
</dbReference>
<evidence type="ECO:0000256" key="1">
    <source>
        <dbReference type="ARBA" id="ARBA00004123"/>
    </source>
</evidence>
<dbReference type="InterPro" id="IPR048333">
    <property type="entry name" value="HA2_WH"/>
</dbReference>
<dbReference type="InterPro" id="IPR027417">
    <property type="entry name" value="P-loop_NTPase"/>
</dbReference>
<comment type="catalytic activity">
    <reaction evidence="14">
        <text>ATP + H2O = ADP + phosphate + H(+)</text>
        <dbReference type="Rhea" id="RHEA:13065"/>
        <dbReference type="ChEBI" id="CHEBI:15377"/>
        <dbReference type="ChEBI" id="CHEBI:15378"/>
        <dbReference type="ChEBI" id="CHEBI:30616"/>
        <dbReference type="ChEBI" id="CHEBI:43474"/>
        <dbReference type="ChEBI" id="CHEBI:456216"/>
        <dbReference type="EC" id="3.6.4.13"/>
    </reaction>
</comment>
<dbReference type="Pfam" id="PF21010">
    <property type="entry name" value="HA2_C"/>
    <property type="match status" value="1"/>
</dbReference>
<evidence type="ECO:0000259" key="18">
    <source>
        <dbReference type="PROSITE" id="PS51194"/>
    </source>
</evidence>
<comment type="function">
    <text evidence="13">Component of the U1 snRNP particle, which recognizes and binds the 5'-splice site of pre-mRNA. Together with other non-snRNP factors, U1 snRNP forms the spliceosomal commitment complex, that targets pre-mRNA to the splicing pathway.</text>
</comment>
<evidence type="ECO:0000313" key="20">
    <source>
        <dbReference type="Proteomes" id="UP000242525"/>
    </source>
</evidence>
<dbReference type="AlphaFoldDB" id="A0A0J9XIY3"/>
<keyword evidence="8" id="KW-0378">Hydrolase</keyword>
<keyword evidence="10" id="KW-0067">ATP-binding</keyword>
<dbReference type="STRING" id="1173061.A0A0J9XIY3"/>
<dbReference type="GO" id="GO:0000398">
    <property type="term" value="P:mRNA splicing, via spliceosome"/>
    <property type="evidence" value="ECO:0007669"/>
    <property type="project" value="UniProtKB-ARBA"/>
</dbReference>
<dbReference type="GO" id="GO:0005524">
    <property type="term" value="F:ATP binding"/>
    <property type="evidence" value="ECO:0007669"/>
    <property type="project" value="UniProtKB-KW"/>
</dbReference>
<evidence type="ECO:0000313" key="19">
    <source>
        <dbReference type="EMBL" id="CDO56941.1"/>
    </source>
</evidence>
<feature type="compositionally biased region" description="Basic and acidic residues" evidence="16">
    <location>
        <begin position="114"/>
        <end position="129"/>
    </location>
</feature>
<dbReference type="OrthoDB" id="10253254at2759"/>
<feature type="compositionally biased region" description="Basic and acidic residues" evidence="16">
    <location>
        <begin position="173"/>
        <end position="198"/>
    </location>
</feature>
<gene>
    <name evidence="19" type="ORF">BN980_GECA17s02375g</name>
</gene>
<dbReference type="SUPFAM" id="SSF52540">
    <property type="entry name" value="P-loop containing nucleoside triphosphate hydrolases"/>
    <property type="match status" value="1"/>
</dbReference>
<evidence type="ECO:0000256" key="13">
    <source>
        <dbReference type="ARBA" id="ARBA00025004"/>
    </source>
</evidence>
<sequence length="1063" mass="121277">MSDINYWVSDKLQEILGASDEYTIDFCLASAKSAKSSGKLQETLASMGLPNNSSAKAFISDLYKKFHPNTDNSTSSKSAPSGPPKRYDLLLDSRDEKATDRSRNSSETTSRSNSENKDSSSRKYRTVESRRRKRHDISESESESDEASRKPMKQSDLPSKSRNSSVEPEIEDEALKLERDKRERDEFANRLKNKDKNGSRLSEAYTKTQEQKQRDRIADNNESTREELEALRKISRKSYLSKREEEKLHLLERDVETLEDIVAKYGWDSLSRREQDEIKYKREILKIVKERKEIDDGTDGYKLPEDYFTEQGKIDKRRKEAVLHQRYSEANKKTKHDNETWEDEQRNRANIVTKTRKKETPIETEEYEFVFDPAQNIDFIADSVSTMTKEQELLEAKIREEERRVQSIEDTRRSLPVYTHREEILAAIKEYQVLIIVGETGSGKTTQVPQFLHEAGYTQNGMKVGCTQPRRVAAMSVAARVADEVGCKLGNEVGYSIRFEEKSSEKTVIKYMTDGMLLREFLTDPELSTYSAIMIDEAHERTLHTDILFGLLKDIAKFRPELRLLISSATLNAKKFSEYFDDAPIYQVPGRRFDVDIHYTKQPEANYLHAAITTVFQIHTTQKKGDILVFLTGQDEIEMAAENLEETCRKLGSKIPNMLICPIYANLPPEMQAKIFDPTPEGSRKVVLATNIAETSITIDGIVYVIDPGFVKENVYNPRTGMESLVVTPCSRASADQRAGRAGRVGPGKCFRLFTKWAFYNELPANTTPEILRTNLGSVVLLLMSLGINDILNFDFLDPPPHDSLIKALELLYALGALNDRGELTKLGRQMAEFPADPMLAKAIIASDKYNCVEEVLSIVAMLGESAALFFRPKDKRVYADKAREAFTRPGGDHLTLLEIWNQWVDTDYSYQWAQENFLQFKSLKRARDVRDQLARLCDRVEIEIRDSSSGGNDHVTNIQKAITSGFFPNSARLNKSGDSYRSAKTNQTIHIHPSSVLFGQKPRWVIYYELVLTSKEFMRNCMAIQPEWLVEVAPHFYKTKDLENMGGTGKKMPKNTGISSQK</sequence>
<dbReference type="GO" id="GO:0071013">
    <property type="term" value="C:catalytic step 2 spliceosome"/>
    <property type="evidence" value="ECO:0007669"/>
    <property type="project" value="TreeGrafter"/>
</dbReference>
<dbReference type="GO" id="GO:0022613">
    <property type="term" value="P:ribonucleoprotein complex biogenesis"/>
    <property type="evidence" value="ECO:0007669"/>
    <property type="project" value="UniProtKB-ARBA"/>
</dbReference>
<dbReference type="SMART" id="SM00847">
    <property type="entry name" value="HA2"/>
    <property type="match status" value="1"/>
</dbReference>
<feature type="compositionally biased region" description="Basic and acidic residues" evidence="16">
    <location>
        <begin position="85"/>
        <end position="104"/>
    </location>
</feature>
<comment type="caution">
    <text evidence="19">The sequence shown here is derived from an EMBL/GenBank/DDBJ whole genome shotgun (WGS) entry which is preliminary data.</text>
</comment>
<feature type="compositionally biased region" description="Polar residues" evidence="16">
    <location>
        <begin position="69"/>
        <end position="79"/>
    </location>
</feature>
<keyword evidence="20" id="KW-1185">Reference proteome</keyword>
<feature type="compositionally biased region" description="Basic and acidic residues" evidence="16">
    <location>
        <begin position="209"/>
        <end position="226"/>
    </location>
</feature>
<evidence type="ECO:0000256" key="14">
    <source>
        <dbReference type="ARBA" id="ARBA00047984"/>
    </source>
</evidence>
<dbReference type="FunFam" id="1.20.120.1080:FF:000001">
    <property type="entry name" value="Pre-mRNA-splicing factor ATP-dependent RNA helicase"/>
    <property type="match status" value="1"/>
</dbReference>
<dbReference type="GO" id="GO:0016787">
    <property type="term" value="F:hydrolase activity"/>
    <property type="evidence" value="ECO:0007669"/>
    <property type="project" value="UniProtKB-KW"/>
</dbReference>
<evidence type="ECO:0000256" key="3">
    <source>
        <dbReference type="ARBA" id="ARBA00012552"/>
    </source>
</evidence>
<dbReference type="Gene3D" id="1.20.120.1080">
    <property type="match status" value="1"/>
</dbReference>
<dbReference type="Pfam" id="PF00271">
    <property type="entry name" value="Helicase_C"/>
    <property type="match status" value="1"/>
</dbReference>
<feature type="coiled-coil region" evidence="15">
    <location>
        <begin position="384"/>
        <end position="411"/>
    </location>
</feature>
<comment type="similarity">
    <text evidence="2">Belongs to the SNU71 family.</text>
</comment>
<dbReference type="InterPro" id="IPR011709">
    <property type="entry name" value="DEAD-box_helicase_OB_fold"/>
</dbReference>
<dbReference type="Gene3D" id="3.40.50.300">
    <property type="entry name" value="P-loop containing nucleotide triphosphate hydrolases"/>
    <property type="match status" value="2"/>
</dbReference>
<dbReference type="Pfam" id="PF04408">
    <property type="entry name" value="WHD_HA2"/>
    <property type="match status" value="1"/>
</dbReference>
<dbReference type="GO" id="GO:0003724">
    <property type="term" value="F:RNA helicase activity"/>
    <property type="evidence" value="ECO:0007669"/>
    <property type="project" value="UniProtKB-EC"/>
</dbReference>
<dbReference type="PANTHER" id="PTHR18934">
    <property type="entry name" value="ATP-DEPENDENT RNA HELICASE"/>
    <property type="match status" value="1"/>
</dbReference>
<feature type="domain" description="Helicase C-terminal" evidence="18">
    <location>
        <begin position="614"/>
        <end position="787"/>
    </location>
</feature>
<accession>A0A0J9XIY3</accession>
<evidence type="ECO:0000256" key="16">
    <source>
        <dbReference type="SAM" id="MobiDB-lite"/>
    </source>
</evidence>
<evidence type="ECO:0000256" key="11">
    <source>
        <dbReference type="ARBA" id="ARBA00023187"/>
    </source>
</evidence>
<dbReference type="Proteomes" id="UP000242525">
    <property type="component" value="Unassembled WGS sequence"/>
</dbReference>
<dbReference type="Pfam" id="PF07717">
    <property type="entry name" value="OB_NTP_bind"/>
    <property type="match status" value="1"/>
</dbReference>
<dbReference type="EC" id="3.6.4.13" evidence="3"/>
<dbReference type="PROSITE" id="PS51194">
    <property type="entry name" value="HELICASE_CTER"/>
    <property type="match status" value="1"/>
</dbReference>
<name>A0A0J9XIY3_GEOCN</name>
<dbReference type="FunFam" id="3.40.50.300:FF:000007">
    <property type="entry name" value="Pre-mRNA-splicing factor ATP-dependent RNA helicase"/>
    <property type="match status" value="1"/>
</dbReference>
<keyword evidence="9" id="KW-0347">Helicase</keyword>